<dbReference type="PANTHER" id="PTHR45653">
    <property type="entry name" value="DEDICATOR OF CYTOKINESIS"/>
    <property type="match status" value="1"/>
</dbReference>
<dbReference type="GO" id="GO:0031267">
    <property type="term" value="F:small GTPase binding"/>
    <property type="evidence" value="ECO:0007669"/>
    <property type="project" value="TreeGrafter"/>
</dbReference>
<feature type="transmembrane region" description="Helical" evidence="1">
    <location>
        <begin position="6"/>
        <end position="26"/>
    </location>
</feature>
<evidence type="ECO:0000313" key="3">
    <source>
        <dbReference type="Proteomes" id="UP000663845"/>
    </source>
</evidence>
<dbReference type="GO" id="GO:0005886">
    <property type="term" value="C:plasma membrane"/>
    <property type="evidence" value="ECO:0007669"/>
    <property type="project" value="TreeGrafter"/>
</dbReference>
<dbReference type="AlphaFoldDB" id="A0A815VIL7"/>
<keyword evidence="1" id="KW-0472">Membrane</keyword>
<accession>A0A815VIL7</accession>
<organism evidence="2 3">
    <name type="scientific">Adineta steineri</name>
    <dbReference type="NCBI Taxonomy" id="433720"/>
    <lineage>
        <taxon>Eukaryota</taxon>
        <taxon>Metazoa</taxon>
        <taxon>Spiralia</taxon>
        <taxon>Gnathifera</taxon>
        <taxon>Rotifera</taxon>
        <taxon>Eurotatoria</taxon>
        <taxon>Bdelloidea</taxon>
        <taxon>Adinetida</taxon>
        <taxon>Adinetidae</taxon>
        <taxon>Adineta</taxon>
    </lineage>
</organism>
<dbReference type="GO" id="GO:0007264">
    <property type="term" value="P:small GTPase-mediated signal transduction"/>
    <property type="evidence" value="ECO:0007669"/>
    <property type="project" value="InterPro"/>
</dbReference>
<comment type="caution">
    <text evidence="2">The sequence shown here is derived from an EMBL/GenBank/DDBJ whole genome shotgun (WGS) entry which is preliminary data.</text>
</comment>
<feature type="transmembrane region" description="Helical" evidence="1">
    <location>
        <begin position="62"/>
        <end position="83"/>
    </location>
</feature>
<protein>
    <submittedName>
        <fullName evidence="2">Uncharacterized protein</fullName>
    </submittedName>
</protein>
<dbReference type="EMBL" id="CAJNOG010003412">
    <property type="protein sequence ID" value="CAF1530947.1"/>
    <property type="molecule type" value="Genomic_DNA"/>
</dbReference>
<reference evidence="2" key="1">
    <citation type="submission" date="2021-02" db="EMBL/GenBank/DDBJ databases">
        <authorList>
            <person name="Nowell W R."/>
        </authorList>
    </citation>
    <scope>NUCLEOTIDE SEQUENCE</scope>
</reference>
<dbReference type="PANTHER" id="PTHR45653:SF10">
    <property type="entry name" value="MYOBLAST CITY, ISOFORM B"/>
    <property type="match status" value="1"/>
</dbReference>
<name>A0A815VIL7_9BILA</name>
<proteinExistence type="predicted"/>
<gene>
    <name evidence="2" type="ORF">JYZ213_LOCUS45136</name>
</gene>
<dbReference type="GO" id="GO:0007520">
    <property type="term" value="P:myoblast fusion"/>
    <property type="evidence" value="ECO:0007669"/>
    <property type="project" value="TreeGrafter"/>
</dbReference>
<dbReference type="GO" id="GO:0016477">
    <property type="term" value="P:cell migration"/>
    <property type="evidence" value="ECO:0007669"/>
    <property type="project" value="TreeGrafter"/>
</dbReference>
<dbReference type="GO" id="GO:0005737">
    <property type="term" value="C:cytoplasm"/>
    <property type="evidence" value="ECO:0007669"/>
    <property type="project" value="TreeGrafter"/>
</dbReference>
<dbReference type="GO" id="GO:0005085">
    <property type="term" value="F:guanyl-nucleotide exchange factor activity"/>
    <property type="evidence" value="ECO:0007669"/>
    <property type="project" value="InterPro"/>
</dbReference>
<evidence type="ECO:0000256" key="1">
    <source>
        <dbReference type="SAM" id="Phobius"/>
    </source>
</evidence>
<sequence length="251" mass="28789">MSCSILLPFASLISPFSLFIFFLLIIPSESFVIRDKEALRTQEHTVAFTDISRSRLMKSMTLMSIPSIKFLVLYIIRIGLMYINNTNKDPSDGNSNTLKKTKNETNDLGRPYMVALINMSQQLDCHSRMQASPSEKELIVPFGFNTWDDRDTLVSIFQKTTKSNDIELLKKHKLKFQILTGGFRELKTDYPHLLHGDVCVCRKLDFSEVINADDLRNDIYVAIYGAEFNKSGNYEYTAELCDENENPIPVY</sequence>
<evidence type="ECO:0000313" key="2">
    <source>
        <dbReference type="EMBL" id="CAF1530947.1"/>
    </source>
</evidence>
<dbReference type="Proteomes" id="UP000663845">
    <property type="component" value="Unassembled WGS sequence"/>
</dbReference>
<dbReference type="InterPro" id="IPR026791">
    <property type="entry name" value="DOCK"/>
</dbReference>
<keyword evidence="1" id="KW-1133">Transmembrane helix</keyword>
<keyword evidence="1" id="KW-0812">Transmembrane</keyword>